<sequence length="500" mass="56191">MKIWDTWYLNHHGEVHAFYMQGLAPHSHRSAREAGGIGHAVSRNLLDWKELPVALLPGEAGSGEDLNIFTGCATEKDGVLYLYYTQRASEDEGRTQRIALATSRDFLHFEKYAGNPVITPDPSFLCTQEAPARYGIVDCRDLVVVQDPQGSGYVGFYASRRPSEEMPEGAVIVAVRSQDLIHWEHIGPVFTTTRHTIIEVPDVFFLEGRWYMTLLVNNDYGSRDLFQEQELVGGTIYAVSDSLLGPYAEEPDNIILASRRYNGITCRSVAWMDRRYVLYVMTERAGGIDSGGPDLGRLSSPKEYRVVDGKLRAVYADLLEEKLGPEQVTPPLLSQRQDGFRVLYETPGRWTLAQGAVTGQVRTCWSRYQLPLEAATFCFQARIRLTWGAAAGLVFCQRDGYSGYGAILDFKWQKLLFCTMPRMETVDCRAVSLTPGQTYHLRVMCYGIHYEVYLDDILLIQCVSYPFQGGSAGLLADRANATFEGISFRSLEVEEAERTD</sequence>
<dbReference type="GO" id="GO:0004564">
    <property type="term" value="F:beta-fructofuranosidase activity"/>
    <property type="evidence" value="ECO:0007669"/>
    <property type="project" value="UniProtKB-EC"/>
</dbReference>
<evidence type="ECO:0000256" key="2">
    <source>
        <dbReference type="ARBA" id="ARBA00012758"/>
    </source>
</evidence>
<dbReference type="Proteomes" id="UP000824239">
    <property type="component" value="Unassembled WGS sequence"/>
</dbReference>
<feature type="domain" description="Glycosyl hydrolase family 32 N-terminal" evidence="5">
    <location>
        <begin position="11"/>
        <end position="218"/>
    </location>
</feature>
<evidence type="ECO:0000313" key="6">
    <source>
        <dbReference type="EMBL" id="HIR50343.1"/>
    </source>
</evidence>
<proteinExistence type="inferred from homology"/>
<comment type="similarity">
    <text evidence="1">Belongs to the glycosyl hydrolase 32 family.</text>
</comment>
<dbReference type="EMBL" id="DVHE01000024">
    <property type="protein sequence ID" value="HIR50343.1"/>
    <property type="molecule type" value="Genomic_DNA"/>
</dbReference>
<dbReference type="EC" id="3.2.1.26" evidence="2"/>
<dbReference type="Pfam" id="PF00251">
    <property type="entry name" value="Glyco_hydro_32N"/>
    <property type="match status" value="1"/>
</dbReference>
<dbReference type="InterPro" id="IPR013148">
    <property type="entry name" value="Glyco_hydro_32_N"/>
</dbReference>
<name>A0A9D1DGR3_9FIRM</name>
<dbReference type="InterPro" id="IPR051214">
    <property type="entry name" value="GH32_Enzymes"/>
</dbReference>
<dbReference type="Gene3D" id="2.115.10.20">
    <property type="entry name" value="Glycosyl hydrolase domain, family 43"/>
    <property type="match status" value="1"/>
</dbReference>
<keyword evidence="4" id="KW-0326">Glycosidase</keyword>
<keyword evidence="3" id="KW-0378">Hydrolase</keyword>
<organism evidence="6 7">
    <name type="scientific">Candidatus Avoscillospira avicola</name>
    <dbReference type="NCBI Taxonomy" id="2840706"/>
    <lineage>
        <taxon>Bacteria</taxon>
        <taxon>Bacillati</taxon>
        <taxon>Bacillota</taxon>
        <taxon>Clostridia</taxon>
        <taxon>Eubacteriales</taxon>
        <taxon>Oscillospiraceae</taxon>
        <taxon>Oscillospiraceae incertae sedis</taxon>
        <taxon>Candidatus Avoscillospira</taxon>
    </lineage>
</organism>
<reference evidence="6" key="1">
    <citation type="submission" date="2020-10" db="EMBL/GenBank/DDBJ databases">
        <authorList>
            <person name="Gilroy R."/>
        </authorList>
    </citation>
    <scope>NUCLEOTIDE SEQUENCE</scope>
    <source>
        <strain evidence="6">ChiBcec15-4380</strain>
    </source>
</reference>
<evidence type="ECO:0000313" key="7">
    <source>
        <dbReference type="Proteomes" id="UP000824239"/>
    </source>
</evidence>
<dbReference type="GO" id="GO:0005975">
    <property type="term" value="P:carbohydrate metabolic process"/>
    <property type="evidence" value="ECO:0007669"/>
    <property type="project" value="InterPro"/>
</dbReference>
<dbReference type="AlphaFoldDB" id="A0A9D1DGR3"/>
<dbReference type="InterPro" id="IPR023296">
    <property type="entry name" value="Glyco_hydro_beta-prop_sf"/>
</dbReference>
<dbReference type="Gene3D" id="2.60.120.560">
    <property type="entry name" value="Exo-inulinase, domain 1"/>
    <property type="match status" value="1"/>
</dbReference>
<reference evidence="6" key="2">
    <citation type="journal article" date="2021" name="PeerJ">
        <title>Extensive microbial diversity within the chicken gut microbiome revealed by metagenomics and culture.</title>
        <authorList>
            <person name="Gilroy R."/>
            <person name="Ravi A."/>
            <person name="Getino M."/>
            <person name="Pursley I."/>
            <person name="Horton D.L."/>
            <person name="Alikhan N.F."/>
            <person name="Baker D."/>
            <person name="Gharbi K."/>
            <person name="Hall N."/>
            <person name="Watson M."/>
            <person name="Adriaenssens E.M."/>
            <person name="Foster-Nyarko E."/>
            <person name="Jarju S."/>
            <person name="Secka A."/>
            <person name="Antonio M."/>
            <person name="Oren A."/>
            <person name="Chaudhuri R.R."/>
            <person name="La Ragione R."/>
            <person name="Hildebrand F."/>
            <person name="Pallen M.J."/>
        </authorList>
    </citation>
    <scope>NUCLEOTIDE SEQUENCE</scope>
    <source>
        <strain evidence="6">ChiBcec15-4380</strain>
    </source>
</reference>
<dbReference type="InterPro" id="IPR001362">
    <property type="entry name" value="Glyco_hydro_32"/>
</dbReference>
<protein>
    <recommendedName>
        <fullName evidence="2">beta-fructofuranosidase</fullName>
        <ecNumber evidence="2">3.2.1.26</ecNumber>
    </recommendedName>
</protein>
<dbReference type="SUPFAM" id="SSF75005">
    <property type="entry name" value="Arabinanase/levansucrase/invertase"/>
    <property type="match status" value="1"/>
</dbReference>
<comment type="caution">
    <text evidence="6">The sequence shown here is derived from an EMBL/GenBank/DDBJ whole genome shotgun (WGS) entry which is preliminary data.</text>
</comment>
<evidence type="ECO:0000256" key="4">
    <source>
        <dbReference type="ARBA" id="ARBA00023295"/>
    </source>
</evidence>
<dbReference type="PANTHER" id="PTHR43101">
    <property type="entry name" value="BETA-FRUCTOSIDASE"/>
    <property type="match status" value="1"/>
</dbReference>
<dbReference type="SMART" id="SM00640">
    <property type="entry name" value="Glyco_32"/>
    <property type="match status" value="1"/>
</dbReference>
<accession>A0A9D1DGR3</accession>
<evidence type="ECO:0000256" key="3">
    <source>
        <dbReference type="ARBA" id="ARBA00022801"/>
    </source>
</evidence>
<evidence type="ECO:0000259" key="5">
    <source>
        <dbReference type="Pfam" id="PF00251"/>
    </source>
</evidence>
<dbReference type="PANTHER" id="PTHR43101:SF1">
    <property type="entry name" value="BETA-FRUCTOSIDASE"/>
    <property type="match status" value="1"/>
</dbReference>
<evidence type="ECO:0000256" key="1">
    <source>
        <dbReference type="ARBA" id="ARBA00009902"/>
    </source>
</evidence>
<gene>
    <name evidence="6" type="ORF">IAA53_03525</name>
</gene>